<feature type="compositionally biased region" description="Basic and acidic residues" evidence="1">
    <location>
        <begin position="14"/>
        <end position="46"/>
    </location>
</feature>
<accession>A0A9N7W1B4</accession>
<evidence type="ECO:0000313" key="3">
    <source>
        <dbReference type="Proteomes" id="UP001153269"/>
    </source>
</evidence>
<dbReference type="AlphaFoldDB" id="A0A9N7W1B4"/>
<gene>
    <name evidence="2" type="ORF">PLEPLA_LOCUS46889</name>
</gene>
<evidence type="ECO:0000256" key="1">
    <source>
        <dbReference type="SAM" id="MobiDB-lite"/>
    </source>
</evidence>
<organism evidence="2 3">
    <name type="scientific">Pleuronectes platessa</name>
    <name type="common">European plaice</name>
    <dbReference type="NCBI Taxonomy" id="8262"/>
    <lineage>
        <taxon>Eukaryota</taxon>
        <taxon>Metazoa</taxon>
        <taxon>Chordata</taxon>
        <taxon>Craniata</taxon>
        <taxon>Vertebrata</taxon>
        <taxon>Euteleostomi</taxon>
        <taxon>Actinopterygii</taxon>
        <taxon>Neopterygii</taxon>
        <taxon>Teleostei</taxon>
        <taxon>Neoteleostei</taxon>
        <taxon>Acanthomorphata</taxon>
        <taxon>Carangaria</taxon>
        <taxon>Pleuronectiformes</taxon>
        <taxon>Pleuronectoidei</taxon>
        <taxon>Pleuronectidae</taxon>
        <taxon>Pleuronectes</taxon>
    </lineage>
</organism>
<name>A0A9N7W1B4_PLEPL</name>
<comment type="caution">
    <text evidence="2">The sequence shown here is derived from an EMBL/GenBank/DDBJ whole genome shotgun (WGS) entry which is preliminary data.</text>
</comment>
<protein>
    <submittedName>
        <fullName evidence="2">Uncharacterized protein</fullName>
    </submittedName>
</protein>
<evidence type="ECO:0000313" key="2">
    <source>
        <dbReference type="EMBL" id="CAB1459053.1"/>
    </source>
</evidence>
<dbReference type="EMBL" id="CADEAL010004414">
    <property type="protein sequence ID" value="CAB1459053.1"/>
    <property type="molecule type" value="Genomic_DNA"/>
</dbReference>
<sequence length="142" mass="15436">MGLRPSTIGAGRQRRTEGGGRAEKEAPHGRGQGSDRKIEGVGEHSRATPTQPRPRETRWPWGAARDPKHLWVVLGAMQLNPAETEAAADWSAPAASRPALTNQSLVSAGDVIGLLAWVAESANEKAPVRDHLLFSSEHRRRR</sequence>
<proteinExistence type="predicted"/>
<feature type="region of interest" description="Disordered" evidence="1">
    <location>
        <begin position="1"/>
        <end position="62"/>
    </location>
</feature>
<reference evidence="2" key="1">
    <citation type="submission" date="2020-03" db="EMBL/GenBank/DDBJ databases">
        <authorList>
            <person name="Weist P."/>
        </authorList>
    </citation>
    <scope>NUCLEOTIDE SEQUENCE</scope>
</reference>
<keyword evidence="3" id="KW-1185">Reference proteome</keyword>
<dbReference type="Proteomes" id="UP001153269">
    <property type="component" value="Unassembled WGS sequence"/>
</dbReference>